<dbReference type="Proteomes" id="UP000006103">
    <property type="component" value="Plasmid PBr_cp32-10"/>
</dbReference>
<keyword evidence="2" id="KW-1185">Reference proteome</keyword>
<sequence length="45" mass="5396">MITETIFVNFLKEFSQQNKDFINFLLKSLIKHGILAKFTFKKIIF</sequence>
<accession>B8F1D5</accession>
<evidence type="ECO:0000313" key="2">
    <source>
        <dbReference type="Proteomes" id="UP000006103"/>
    </source>
</evidence>
<gene>
    <name evidence="1" type="ORF">BGAPBR_Q0058</name>
</gene>
<protein>
    <submittedName>
        <fullName evidence="1">Uncharacterized protein</fullName>
    </submittedName>
</protein>
<proteinExistence type="predicted"/>
<reference evidence="1 2" key="1">
    <citation type="journal article" date="2011" name="J. Bacteriol.">
        <title>Whole-genome sequences of two Borrelia afzelii and two Borrelia garinii Lyme disease agent isolates.</title>
        <authorList>
            <person name="Casjens S.R."/>
            <person name="Mongodin E.F."/>
            <person name="Qiu W.-G."/>
            <person name="Dunn J.J."/>
            <person name="Luft B.J."/>
            <person name="Fraser-Liggett C.M."/>
            <person name="Schutzer S.E."/>
        </authorList>
    </citation>
    <scope>NUCLEOTIDE SEQUENCE [LARGE SCALE GENOMIC DNA]</scope>
    <source>
        <strain evidence="1 2">PBr</strain>
    </source>
</reference>
<dbReference type="AlphaFoldDB" id="B8F1D5"/>
<name>B8F1D5_BORGR</name>
<evidence type="ECO:0000313" key="1">
    <source>
        <dbReference type="EMBL" id="ACL34722.1"/>
    </source>
</evidence>
<geneLocation type="plasmid" evidence="1 2">
    <name>PBr_cp32-10</name>
</geneLocation>
<dbReference type="EMBL" id="CP001306">
    <property type="protein sequence ID" value="ACL34722.1"/>
    <property type="molecule type" value="Genomic_DNA"/>
</dbReference>
<organism evidence="1 2">
    <name type="scientific">Borreliella garinii PBr</name>
    <dbReference type="NCBI Taxonomy" id="498743"/>
    <lineage>
        <taxon>Bacteria</taxon>
        <taxon>Pseudomonadati</taxon>
        <taxon>Spirochaetota</taxon>
        <taxon>Spirochaetia</taxon>
        <taxon>Spirochaetales</taxon>
        <taxon>Borreliaceae</taxon>
        <taxon>Borreliella</taxon>
    </lineage>
</organism>
<keyword evidence="1" id="KW-0614">Plasmid</keyword>